<comment type="caution">
    <text evidence="2">The sequence shown here is derived from an EMBL/GenBank/DDBJ whole genome shotgun (WGS) entry which is preliminary data.</text>
</comment>
<evidence type="ECO:0000259" key="1">
    <source>
        <dbReference type="Pfam" id="PF17921"/>
    </source>
</evidence>
<dbReference type="EMBL" id="BAABME010018612">
    <property type="protein sequence ID" value="GAA0154426.1"/>
    <property type="molecule type" value="Genomic_DNA"/>
</dbReference>
<proteinExistence type="predicted"/>
<organism evidence="2 3">
    <name type="scientific">Lithospermum erythrorhizon</name>
    <name type="common">Purple gromwell</name>
    <name type="synonym">Lithospermum officinale var. erythrorhizon</name>
    <dbReference type="NCBI Taxonomy" id="34254"/>
    <lineage>
        <taxon>Eukaryota</taxon>
        <taxon>Viridiplantae</taxon>
        <taxon>Streptophyta</taxon>
        <taxon>Embryophyta</taxon>
        <taxon>Tracheophyta</taxon>
        <taxon>Spermatophyta</taxon>
        <taxon>Magnoliopsida</taxon>
        <taxon>eudicotyledons</taxon>
        <taxon>Gunneridae</taxon>
        <taxon>Pentapetalae</taxon>
        <taxon>asterids</taxon>
        <taxon>lamiids</taxon>
        <taxon>Boraginales</taxon>
        <taxon>Boraginaceae</taxon>
        <taxon>Boraginoideae</taxon>
        <taxon>Lithospermeae</taxon>
        <taxon>Lithospermum</taxon>
    </lineage>
</organism>
<dbReference type="PANTHER" id="PTHR48475:SF2">
    <property type="entry name" value="RIBONUCLEASE H"/>
    <property type="match status" value="1"/>
</dbReference>
<accession>A0AAV3PTK2</accession>
<dbReference type="Gene3D" id="1.10.340.70">
    <property type="match status" value="1"/>
</dbReference>
<feature type="domain" description="Integrase zinc-binding" evidence="1">
    <location>
        <begin position="22"/>
        <end position="74"/>
    </location>
</feature>
<gene>
    <name evidence="2" type="ORF">LIER_37877</name>
</gene>
<dbReference type="InterPro" id="IPR041588">
    <property type="entry name" value="Integrase_H2C2"/>
</dbReference>
<name>A0AAV3PTK2_LITER</name>
<dbReference type="Pfam" id="PF17921">
    <property type="entry name" value="Integrase_H2C2"/>
    <property type="match status" value="1"/>
</dbReference>
<keyword evidence="3" id="KW-1185">Reference proteome</keyword>
<dbReference type="Proteomes" id="UP001454036">
    <property type="component" value="Unassembled WGS sequence"/>
</dbReference>
<reference evidence="2 3" key="1">
    <citation type="submission" date="2024-01" db="EMBL/GenBank/DDBJ databases">
        <title>The complete chloroplast genome sequence of Lithospermum erythrorhizon: insights into the phylogenetic relationship among Boraginaceae species and the maternal lineages of purple gromwells.</title>
        <authorList>
            <person name="Okada T."/>
            <person name="Watanabe K."/>
        </authorList>
    </citation>
    <scope>NUCLEOTIDE SEQUENCE [LARGE SCALE GENOMIC DNA]</scope>
</reference>
<evidence type="ECO:0000313" key="3">
    <source>
        <dbReference type="Proteomes" id="UP001454036"/>
    </source>
</evidence>
<evidence type="ECO:0000313" key="2">
    <source>
        <dbReference type="EMBL" id="GAA0154426.1"/>
    </source>
</evidence>
<dbReference type="AlphaFoldDB" id="A0AAV3PTK2"/>
<sequence length="167" mass="19413">MYQEELYRKSWDEPFLICVSAEDIPKVLAEVYEGWCGSHIGARSLAIKITSRYYWPTLVKDTLSYVRKCDVCQRLGMLLNNPLAGFDEEKNDQWLMEIPKFTDELRDEALYKLLKYKQLLARTYNRRVRNLQFLVGDLALRLFSASHQKNKVSLVQNGRDLAALSGS</sequence>
<protein>
    <recommendedName>
        <fullName evidence="1">Integrase zinc-binding domain-containing protein</fullName>
    </recommendedName>
</protein>
<dbReference type="PANTHER" id="PTHR48475">
    <property type="entry name" value="RIBONUCLEASE H"/>
    <property type="match status" value="1"/>
</dbReference>